<keyword evidence="2" id="KW-1185">Reference proteome</keyword>
<dbReference type="EMBL" id="BOOH01000019">
    <property type="protein sequence ID" value="GIH76132.1"/>
    <property type="molecule type" value="Genomic_DNA"/>
</dbReference>
<evidence type="ECO:0000313" key="1">
    <source>
        <dbReference type="EMBL" id="GIH76132.1"/>
    </source>
</evidence>
<organism evidence="1 2">
    <name type="scientific">Planobispora longispora</name>
    <dbReference type="NCBI Taxonomy" id="28887"/>
    <lineage>
        <taxon>Bacteria</taxon>
        <taxon>Bacillati</taxon>
        <taxon>Actinomycetota</taxon>
        <taxon>Actinomycetes</taxon>
        <taxon>Streptosporangiales</taxon>
        <taxon>Streptosporangiaceae</taxon>
        <taxon>Planobispora</taxon>
    </lineage>
</organism>
<dbReference type="Proteomes" id="UP000616724">
    <property type="component" value="Unassembled WGS sequence"/>
</dbReference>
<name>A0A8J3RI32_9ACTN</name>
<dbReference type="RefSeq" id="WP_203890744.1">
    <property type="nucleotide sequence ID" value="NZ_BOOH01000019.1"/>
</dbReference>
<accession>A0A8J3RI32</accession>
<gene>
    <name evidence="1" type="ORF">Plo01_25610</name>
</gene>
<proteinExistence type="predicted"/>
<sequence>MAAPVNVTAGQFINPAFWTTEVYNRFVALYASWTSYAITWTGATTNPTIGNGSLDGAYQRAGDGKTVAVRLRLVIGSTTTLGSGLWGFSLPSGLAPAQIQSLAGFASNSAGTARYPLGAYLTAGSGVFRIAASPGTSGVSNSSPMAWANGDQLVLTGVYEAS</sequence>
<comment type="caution">
    <text evidence="1">The sequence shown here is derived from an EMBL/GenBank/DDBJ whole genome shotgun (WGS) entry which is preliminary data.</text>
</comment>
<protein>
    <submittedName>
        <fullName evidence="1">Uncharacterized protein</fullName>
    </submittedName>
</protein>
<reference evidence="1 2" key="1">
    <citation type="submission" date="2021-01" db="EMBL/GenBank/DDBJ databases">
        <title>Whole genome shotgun sequence of Planobispora longispora NBRC 13918.</title>
        <authorList>
            <person name="Komaki H."/>
            <person name="Tamura T."/>
        </authorList>
    </citation>
    <scope>NUCLEOTIDE SEQUENCE [LARGE SCALE GENOMIC DNA]</scope>
    <source>
        <strain evidence="1 2">NBRC 13918</strain>
    </source>
</reference>
<dbReference type="AlphaFoldDB" id="A0A8J3RI32"/>
<evidence type="ECO:0000313" key="2">
    <source>
        <dbReference type="Proteomes" id="UP000616724"/>
    </source>
</evidence>